<dbReference type="InterPro" id="IPR043811">
    <property type="entry name" value="DUF5793"/>
</dbReference>
<evidence type="ECO:0000313" key="2">
    <source>
        <dbReference type="Proteomes" id="UP001057580"/>
    </source>
</evidence>
<protein>
    <submittedName>
        <fullName evidence="1">DUF5793 family protein</fullName>
    </submittedName>
</protein>
<sequence>MRRDYFTLDVSNVDGEAETAPVVRIDFDGPSEQLTDRLTDDAGDLLTAEELDVAYRLHGPVNDEDTTGVVAVTNRVTGEFILELNADARDVVRFVDAARAYGKTTDTDTRYVVEVAVDGDPLGEYEKSTLLVYDPEGGLLRQHSLIPSGVEL</sequence>
<evidence type="ECO:0000313" key="1">
    <source>
        <dbReference type="EMBL" id="UWM56399.1"/>
    </source>
</evidence>
<dbReference type="GeneID" id="74942538"/>
<dbReference type="Pfam" id="PF19106">
    <property type="entry name" value="DUF5793"/>
    <property type="match status" value="1"/>
</dbReference>
<dbReference type="AlphaFoldDB" id="A0A9E7R5W7"/>
<dbReference type="KEGG" id="ssai:N0B31_08910"/>
<gene>
    <name evidence="1" type="ORF">N0B31_08910</name>
</gene>
<organism evidence="1 2">
    <name type="scientific">Salinirubellus salinus</name>
    <dbReference type="NCBI Taxonomy" id="1364945"/>
    <lineage>
        <taxon>Archaea</taxon>
        <taxon>Methanobacteriati</taxon>
        <taxon>Methanobacteriota</taxon>
        <taxon>Stenosarchaea group</taxon>
        <taxon>Halobacteria</taxon>
        <taxon>Halobacteriales</taxon>
        <taxon>Natronomonadaceae</taxon>
        <taxon>Salinirubellus</taxon>
    </lineage>
</organism>
<accession>A0A9E7R5W7</accession>
<dbReference type="Proteomes" id="UP001057580">
    <property type="component" value="Chromosome"/>
</dbReference>
<name>A0A9E7R5W7_9EURY</name>
<proteinExistence type="predicted"/>
<keyword evidence="2" id="KW-1185">Reference proteome</keyword>
<reference evidence="1" key="1">
    <citation type="submission" date="2022-09" db="EMBL/GenBank/DDBJ databases">
        <title>Diverse halophilic archaea isolated from saline environments.</title>
        <authorList>
            <person name="Cui H.-L."/>
        </authorList>
    </citation>
    <scope>NUCLEOTIDE SEQUENCE</scope>
    <source>
        <strain evidence="1">ZS-35-S2</strain>
    </source>
</reference>
<dbReference type="RefSeq" id="WP_260643513.1">
    <property type="nucleotide sequence ID" value="NZ_CP104003.1"/>
</dbReference>
<dbReference type="EMBL" id="CP104003">
    <property type="protein sequence ID" value="UWM56399.1"/>
    <property type="molecule type" value="Genomic_DNA"/>
</dbReference>